<keyword evidence="2" id="KW-1185">Reference proteome</keyword>
<sequence length="68" mass="7117">MALNSSGSTGDKPPSSRRGLLLSRRTAFQLARFVPLVKITIIRGGNGTLGGGGGGGLSCRFRFVYDFA</sequence>
<protein>
    <submittedName>
        <fullName evidence="1">Uncharacterized protein</fullName>
    </submittedName>
</protein>
<dbReference type="OrthoDB" id="1845088at2759"/>
<dbReference type="AlphaFoldDB" id="A0A9P0ZCI5"/>
<comment type="caution">
    <text evidence="1">The sequence shown here is derived from an EMBL/GenBank/DDBJ whole genome shotgun (WGS) entry which is preliminary data.</text>
</comment>
<evidence type="ECO:0000313" key="1">
    <source>
        <dbReference type="EMBL" id="CAH9095107.1"/>
    </source>
</evidence>
<organism evidence="1 2">
    <name type="scientific">Cuscuta europaea</name>
    <name type="common">European dodder</name>
    <dbReference type="NCBI Taxonomy" id="41803"/>
    <lineage>
        <taxon>Eukaryota</taxon>
        <taxon>Viridiplantae</taxon>
        <taxon>Streptophyta</taxon>
        <taxon>Embryophyta</taxon>
        <taxon>Tracheophyta</taxon>
        <taxon>Spermatophyta</taxon>
        <taxon>Magnoliopsida</taxon>
        <taxon>eudicotyledons</taxon>
        <taxon>Gunneridae</taxon>
        <taxon>Pentapetalae</taxon>
        <taxon>asterids</taxon>
        <taxon>lamiids</taxon>
        <taxon>Solanales</taxon>
        <taxon>Convolvulaceae</taxon>
        <taxon>Cuscuteae</taxon>
        <taxon>Cuscuta</taxon>
        <taxon>Cuscuta subgen. Cuscuta</taxon>
    </lineage>
</organism>
<gene>
    <name evidence="1" type="ORF">CEURO_LOCUS13000</name>
</gene>
<accession>A0A9P0ZCI5</accession>
<name>A0A9P0ZCI5_CUSEU</name>
<dbReference type="Proteomes" id="UP001152484">
    <property type="component" value="Unassembled WGS sequence"/>
</dbReference>
<proteinExistence type="predicted"/>
<dbReference type="EMBL" id="CAMAPE010000033">
    <property type="protein sequence ID" value="CAH9095107.1"/>
    <property type="molecule type" value="Genomic_DNA"/>
</dbReference>
<evidence type="ECO:0000313" key="2">
    <source>
        <dbReference type="Proteomes" id="UP001152484"/>
    </source>
</evidence>
<reference evidence="1" key="1">
    <citation type="submission" date="2022-07" db="EMBL/GenBank/DDBJ databases">
        <authorList>
            <person name="Macas J."/>
            <person name="Novak P."/>
            <person name="Neumann P."/>
        </authorList>
    </citation>
    <scope>NUCLEOTIDE SEQUENCE</scope>
</reference>